<reference evidence="5 6" key="1">
    <citation type="journal article" date="2014" name="BMC Genomics">
        <title>Comparison of environmental and isolate Sulfobacillus genomes reveals diverse carbon, sulfur, nitrogen, and hydrogen metabolisms.</title>
        <authorList>
            <person name="Justice N.B."/>
            <person name="Norman A."/>
            <person name="Brown C.T."/>
            <person name="Singh A."/>
            <person name="Thomas B.C."/>
            <person name="Banfield J.F."/>
        </authorList>
    </citation>
    <scope>NUCLEOTIDE SEQUENCE [LARGE SCALE GENOMIC DNA]</scope>
    <source>
        <strain evidence="5">AMDSBA3</strain>
    </source>
</reference>
<evidence type="ECO:0000259" key="3">
    <source>
        <dbReference type="Pfam" id="PF01408"/>
    </source>
</evidence>
<comment type="caution">
    <text evidence="5">The sequence shown here is derived from an EMBL/GenBank/DDBJ whole genome shotgun (WGS) entry which is preliminary data.</text>
</comment>
<dbReference type="Pfam" id="PF22725">
    <property type="entry name" value="GFO_IDH_MocA_C3"/>
    <property type="match status" value="1"/>
</dbReference>
<protein>
    <submittedName>
        <fullName evidence="5">Oxidoreductase</fullName>
    </submittedName>
</protein>
<dbReference type="InterPro" id="IPR050463">
    <property type="entry name" value="Gfo/Idh/MocA_oxidrdct_glycsds"/>
</dbReference>
<dbReference type="PANTHER" id="PTHR43818">
    <property type="entry name" value="BCDNA.GH03377"/>
    <property type="match status" value="1"/>
</dbReference>
<sequence length="364" mass="39609">MNRLQVGIIGAGVISGRYIQNLKSVPFIEKLFIADQDASRAKNKGTEFDIPSVAVQTLLDDPCVDLIVNLTPPKAHADVSRMIIEAGKHVYSEKPLAVTRDAGEDILTRAETHRVRVGCAPDTFLGGGLQTCRKLIDDGWVGTATAGVAFMMGHGHESWHPDPAFFYEEGGGPLFDMGPYYLTALVALLGPIRRVSGAARASFAERIITSAPRRGEIITVKTPTHVAATVEFVQGPIVTLVTSFDVWPTSLPSIEIYGSEGTLSVPDPNDFGGPVRIRRGRESEWHDMPILYGFTDDCRGLGVADMAYGIMHNLPHRAHGQLAYHVLEAMDGILQAASSGRHYDMKSRITRPDPLEPSGWGLRD</sequence>
<evidence type="ECO:0000256" key="1">
    <source>
        <dbReference type="ARBA" id="ARBA00023002"/>
    </source>
</evidence>
<proteinExistence type="predicted"/>
<dbReference type="SUPFAM" id="SSF51735">
    <property type="entry name" value="NAD(P)-binding Rossmann-fold domains"/>
    <property type="match status" value="1"/>
</dbReference>
<feature type="domain" description="Gfo/Idh/MocA-like oxidoreductase N-terminal" evidence="3">
    <location>
        <begin position="5"/>
        <end position="118"/>
    </location>
</feature>
<name>A0A2T2WJM0_9FIRM</name>
<feature type="domain" description="GFO/IDH/MocA-like oxidoreductase" evidence="4">
    <location>
        <begin position="130"/>
        <end position="263"/>
    </location>
</feature>
<organism evidence="5 6">
    <name type="scientific">Sulfobacillus acidophilus</name>
    <dbReference type="NCBI Taxonomy" id="53633"/>
    <lineage>
        <taxon>Bacteria</taxon>
        <taxon>Bacillati</taxon>
        <taxon>Bacillota</taxon>
        <taxon>Clostridia</taxon>
        <taxon>Eubacteriales</taxon>
        <taxon>Clostridiales Family XVII. Incertae Sedis</taxon>
        <taxon>Sulfobacillus</taxon>
    </lineage>
</organism>
<dbReference type="Proteomes" id="UP000241848">
    <property type="component" value="Unassembled WGS sequence"/>
</dbReference>
<feature type="compositionally biased region" description="Basic and acidic residues" evidence="2">
    <location>
        <begin position="345"/>
        <end position="354"/>
    </location>
</feature>
<dbReference type="AlphaFoldDB" id="A0A2T2WJM0"/>
<dbReference type="Gene3D" id="3.40.50.720">
    <property type="entry name" value="NAD(P)-binding Rossmann-like Domain"/>
    <property type="match status" value="1"/>
</dbReference>
<gene>
    <name evidence="5" type="ORF">C7B45_06890</name>
</gene>
<evidence type="ECO:0000313" key="6">
    <source>
        <dbReference type="Proteomes" id="UP000241848"/>
    </source>
</evidence>
<feature type="region of interest" description="Disordered" evidence="2">
    <location>
        <begin position="345"/>
        <end position="364"/>
    </location>
</feature>
<dbReference type="InterPro" id="IPR000683">
    <property type="entry name" value="Gfo/Idh/MocA-like_OxRdtase_N"/>
</dbReference>
<keyword evidence="1" id="KW-0560">Oxidoreductase</keyword>
<dbReference type="InterPro" id="IPR036291">
    <property type="entry name" value="NAD(P)-bd_dom_sf"/>
</dbReference>
<dbReference type="Gene3D" id="3.30.360.10">
    <property type="entry name" value="Dihydrodipicolinate Reductase, domain 2"/>
    <property type="match status" value="1"/>
</dbReference>
<evidence type="ECO:0000259" key="4">
    <source>
        <dbReference type="Pfam" id="PF22725"/>
    </source>
</evidence>
<dbReference type="PANTHER" id="PTHR43818:SF11">
    <property type="entry name" value="BCDNA.GH03377"/>
    <property type="match status" value="1"/>
</dbReference>
<evidence type="ECO:0000313" key="5">
    <source>
        <dbReference type="EMBL" id="PSR22439.1"/>
    </source>
</evidence>
<dbReference type="GO" id="GO:0000166">
    <property type="term" value="F:nucleotide binding"/>
    <property type="evidence" value="ECO:0007669"/>
    <property type="project" value="InterPro"/>
</dbReference>
<dbReference type="EMBL" id="PXYV01000017">
    <property type="protein sequence ID" value="PSR22439.1"/>
    <property type="molecule type" value="Genomic_DNA"/>
</dbReference>
<dbReference type="GO" id="GO:0016491">
    <property type="term" value="F:oxidoreductase activity"/>
    <property type="evidence" value="ECO:0007669"/>
    <property type="project" value="UniProtKB-KW"/>
</dbReference>
<dbReference type="InterPro" id="IPR055170">
    <property type="entry name" value="GFO_IDH_MocA-like_dom"/>
</dbReference>
<evidence type="ECO:0000256" key="2">
    <source>
        <dbReference type="SAM" id="MobiDB-lite"/>
    </source>
</evidence>
<dbReference type="Pfam" id="PF01408">
    <property type="entry name" value="GFO_IDH_MocA"/>
    <property type="match status" value="1"/>
</dbReference>
<accession>A0A2T2WJM0</accession>
<dbReference type="SUPFAM" id="SSF55347">
    <property type="entry name" value="Glyceraldehyde-3-phosphate dehydrogenase-like, C-terminal domain"/>
    <property type="match status" value="1"/>
</dbReference>